<accession>A0A9W8GAE6</accession>
<dbReference type="CDD" id="cd08368">
    <property type="entry name" value="LIM"/>
    <property type="match status" value="4"/>
</dbReference>
<evidence type="ECO:0000256" key="5">
    <source>
        <dbReference type="PROSITE-ProRule" id="PRU00125"/>
    </source>
</evidence>
<feature type="domain" description="LIM zinc-binding" evidence="7">
    <location>
        <begin position="1135"/>
        <end position="1195"/>
    </location>
</feature>
<keyword evidence="2" id="KW-0677">Repeat</keyword>
<keyword evidence="3 5" id="KW-0862">Zinc</keyword>
<keyword evidence="4 5" id="KW-0440">LIM domain</keyword>
<organism evidence="8 9">
    <name type="scientific">Coemansia spiralis</name>
    <dbReference type="NCBI Taxonomy" id="417178"/>
    <lineage>
        <taxon>Eukaryota</taxon>
        <taxon>Fungi</taxon>
        <taxon>Fungi incertae sedis</taxon>
        <taxon>Zoopagomycota</taxon>
        <taxon>Kickxellomycotina</taxon>
        <taxon>Kickxellomycetes</taxon>
        <taxon>Kickxellales</taxon>
        <taxon>Kickxellaceae</taxon>
        <taxon>Coemansia</taxon>
    </lineage>
</organism>
<dbReference type="PROSITE" id="PS00478">
    <property type="entry name" value="LIM_DOMAIN_1"/>
    <property type="match status" value="3"/>
</dbReference>
<sequence length="1295" mass="139052">MYCNRCGEIALTRHCEKCGGLAAESTTGAAAVAADRKDPWSSTYLQRRLNPTNAIASPASASRPLSTAYLPSTSYGATDHNNKFGETSAQKLGARPLTGSPKSRYGISDVNSGPNASSIWASESSKFSNDLPVSRPRPIRDATGTRPASMYALSGVLDSPLQAAIERTVAPKTSRQQLLHSSPGHSPNSVGDPPRSPRLKSKWSQYFTSTASPQVSIAAANSSGIGRGRSESMSSAYASPTARGLGYAKPSPSTKKLEYGAPSSSAAIAVAAAGTEAASFAHTQLADQHERRISSGYKARANTTSTYASPINSSSTPNGAKNHLLSSSASTPLSRPFTSDGNSYNRSRDYSSAAEVAADSNRRYASPSAYISKTPAVQPPSSSLSESRNLSSAFENRKTSVSQRDSAFSARMGSPLMSANDILRSRSATLPELHTAPGQVRPCTACSKELRPEDQRQFASKPGILYCADCYHSSYSRGHCAGCNKIVLTHGRPWLQYGDKVWHKLCIKCRTCNKLLITPLVDLDGMPTCEPCFMKSNPSSKPHFMPKESSAPAHPLSSSADLQPLPQRSTQLGLGKPATSHTQLRSRIDSSPSPAINGSAAILNSHVRHRQVSSTSDMSSFSPYGYGQAENGKPMLRASYLPQSTTAAATSIPTPALTEYDRAPSDLGNLADAGDNGVSAIASNFNGMFITADPLDSMRIMSPVEVAEKEGLPLPRHIVDPDIGAISRSETQPSPSEIRHNHTQLSPVPAPRPTSGGSRKASGALPKIDTIKSMLSQSVTPINIDAHGGLRPPLSPSLKNPNSPTARTSSPRSVSFRIDEPPLSQSRIADTDNYQEESDYEAENDDPRYQNNMNEDYATQKQHDTAIADERNVVLEPAPPAKSLADYVLSKANTAKPKSRLPSVAETIKKFSTSAFLKDPGAKDGSVGKGSSAGKQYDTLDKSQLPELKDLLRTHQREPPKEPTIPALDKHSKILKSRPRNQNRRRPSQTPAAIQEGIAEANADHTASIRANGSYQHTHLAQDEQNRYDNNGGEADPYQFVPNQCARCANGIEDTWFRLSDGRQVHVECFTCQGCDNLIDDGVYVLENGIEFHPQCVPPAPPIVAVSPVPSSHSASSRTQSALKPRGPRAPRREETCDRCQAVLSGPRFQLTNGKQYHPECFACAGCGQRFDEGSYVCFEGQEFHHQCVEKFAAASSSGGAGAESDDTQLTCGECSQTIEGVFLRHNDAVFHPNCFCCIDCQRAITPGMPFGEIDARPCCEACLERRATAAAAQQQKQGGWANNRSYYPAAKTGY</sequence>
<comment type="caution">
    <text evidence="8">The sequence shown here is derived from an EMBL/GenBank/DDBJ whole genome shotgun (WGS) entry which is preliminary data.</text>
</comment>
<dbReference type="PROSITE" id="PS50023">
    <property type="entry name" value="LIM_DOMAIN_2"/>
    <property type="match status" value="4"/>
</dbReference>
<dbReference type="EMBL" id="JANBTW010000014">
    <property type="protein sequence ID" value="KAJ2679167.1"/>
    <property type="molecule type" value="Genomic_DNA"/>
</dbReference>
<feature type="compositionally biased region" description="Polar residues" evidence="6">
    <location>
        <begin position="171"/>
        <end position="189"/>
    </location>
</feature>
<dbReference type="SMART" id="SM00132">
    <property type="entry name" value="LIM"/>
    <property type="match status" value="4"/>
</dbReference>
<feature type="compositionally biased region" description="Polar residues" evidence="6">
    <location>
        <begin position="849"/>
        <end position="860"/>
    </location>
</feature>
<dbReference type="InterPro" id="IPR001781">
    <property type="entry name" value="Znf_LIM"/>
</dbReference>
<feature type="region of interest" description="Disordered" evidence="6">
    <location>
        <begin position="1107"/>
        <end position="1133"/>
    </location>
</feature>
<feature type="compositionally biased region" description="Polar residues" evidence="6">
    <location>
        <begin position="306"/>
        <end position="345"/>
    </location>
</feature>
<dbReference type="Pfam" id="PF00412">
    <property type="entry name" value="LIM"/>
    <property type="match status" value="4"/>
</dbReference>
<feature type="region of interest" description="Disordered" evidence="6">
    <location>
        <begin position="540"/>
        <end position="597"/>
    </location>
</feature>
<dbReference type="PANTHER" id="PTHR24205">
    <property type="entry name" value="FOUR AND A HALF LIM DOMAINS PROTEIN"/>
    <property type="match status" value="1"/>
</dbReference>
<evidence type="ECO:0000256" key="1">
    <source>
        <dbReference type="ARBA" id="ARBA00022723"/>
    </source>
</evidence>
<feature type="region of interest" description="Disordered" evidence="6">
    <location>
        <begin position="170"/>
        <end position="200"/>
    </location>
</feature>
<evidence type="ECO:0000259" key="7">
    <source>
        <dbReference type="PROSITE" id="PS50023"/>
    </source>
</evidence>
<feature type="compositionally biased region" description="Acidic residues" evidence="6">
    <location>
        <begin position="833"/>
        <end position="844"/>
    </location>
</feature>
<feature type="domain" description="LIM zinc-binding" evidence="7">
    <location>
        <begin position="478"/>
        <end position="539"/>
    </location>
</feature>
<proteinExistence type="predicted"/>
<evidence type="ECO:0000313" key="9">
    <source>
        <dbReference type="Proteomes" id="UP001151518"/>
    </source>
</evidence>
<feature type="compositionally biased region" description="Low complexity" evidence="6">
    <location>
        <begin position="1107"/>
        <end position="1121"/>
    </location>
</feature>
<keyword evidence="1 5" id="KW-0479">Metal-binding</keyword>
<feature type="domain" description="LIM zinc-binding" evidence="7">
    <location>
        <begin position="1043"/>
        <end position="1103"/>
    </location>
</feature>
<dbReference type="SUPFAM" id="SSF57716">
    <property type="entry name" value="Glucocorticoid receptor-like (DNA-binding domain)"/>
    <property type="match status" value="1"/>
</dbReference>
<evidence type="ECO:0000313" key="8">
    <source>
        <dbReference type="EMBL" id="KAJ2679167.1"/>
    </source>
</evidence>
<feature type="region of interest" description="Disordered" evidence="6">
    <location>
        <begin position="123"/>
        <end position="146"/>
    </location>
</feature>
<dbReference type="Gene3D" id="2.10.110.10">
    <property type="entry name" value="Cysteine Rich Protein"/>
    <property type="match status" value="4"/>
</dbReference>
<evidence type="ECO:0000256" key="2">
    <source>
        <dbReference type="ARBA" id="ARBA00022737"/>
    </source>
</evidence>
<gene>
    <name evidence="8" type="ORF">GGI25_001735</name>
</gene>
<feature type="region of interest" description="Disordered" evidence="6">
    <location>
        <begin position="715"/>
        <end position="767"/>
    </location>
</feature>
<evidence type="ECO:0000256" key="3">
    <source>
        <dbReference type="ARBA" id="ARBA00022833"/>
    </source>
</evidence>
<feature type="region of interest" description="Disordered" evidence="6">
    <location>
        <begin position="369"/>
        <end position="409"/>
    </location>
</feature>
<feature type="region of interest" description="Disordered" evidence="6">
    <location>
        <begin position="306"/>
        <end position="349"/>
    </location>
</feature>
<dbReference type="Proteomes" id="UP001151518">
    <property type="component" value="Unassembled WGS sequence"/>
</dbReference>
<evidence type="ECO:0000256" key="6">
    <source>
        <dbReference type="SAM" id="MobiDB-lite"/>
    </source>
</evidence>
<dbReference type="GO" id="GO:0005634">
    <property type="term" value="C:nucleus"/>
    <property type="evidence" value="ECO:0007669"/>
    <property type="project" value="TreeGrafter"/>
</dbReference>
<feature type="compositionally biased region" description="Low complexity" evidence="6">
    <location>
        <begin position="381"/>
        <end position="392"/>
    </location>
</feature>
<dbReference type="GO" id="GO:0046872">
    <property type="term" value="F:metal ion binding"/>
    <property type="evidence" value="ECO:0007669"/>
    <property type="project" value="UniProtKB-KW"/>
</dbReference>
<name>A0A9W8GAE6_9FUNG</name>
<dbReference type="GO" id="GO:0003712">
    <property type="term" value="F:transcription coregulator activity"/>
    <property type="evidence" value="ECO:0007669"/>
    <property type="project" value="TreeGrafter"/>
</dbReference>
<feature type="region of interest" description="Disordered" evidence="6">
    <location>
        <begin position="783"/>
        <end position="866"/>
    </location>
</feature>
<feature type="region of interest" description="Disordered" evidence="6">
    <location>
        <begin position="916"/>
        <end position="991"/>
    </location>
</feature>
<feature type="domain" description="LIM zinc-binding" evidence="7">
    <location>
        <begin position="1210"/>
        <end position="1270"/>
    </location>
</feature>
<evidence type="ECO:0000256" key="4">
    <source>
        <dbReference type="ARBA" id="ARBA00023038"/>
    </source>
</evidence>
<feature type="region of interest" description="Disordered" evidence="6">
    <location>
        <begin position="222"/>
        <end position="259"/>
    </location>
</feature>
<dbReference type="PANTHER" id="PTHR24205:SF16">
    <property type="entry name" value="GH01042P-RELATED"/>
    <property type="match status" value="1"/>
</dbReference>
<reference evidence="8" key="1">
    <citation type="submission" date="2022-07" db="EMBL/GenBank/DDBJ databases">
        <title>Phylogenomic reconstructions and comparative analyses of Kickxellomycotina fungi.</title>
        <authorList>
            <person name="Reynolds N.K."/>
            <person name="Stajich J.E."/>
            <person name="Barry K."/>
            <person name="Grigoriev I.V."/>
            <person name="Crous P."/>
            <person name="Smith M.E."/>
        </authorList>
    </citation>
    <scope>NUCLEOTIDE SEQUENCE</scope>
    <source>
        <strain evidence="8">NRRL 3115</strain>
    </source>
</reference>
<feature type="compositionally biased region" description="Basic and acidic residues" evidence="6">
    <location>
        <begin position="947"/>
        <end position="961"/>
    </location>
</feature>
<feature type="region of interest" description="Disordered" evidence="6">
    <location>
        <begin position="72"/>
        <end position="111"/>
    </location>
</feature>
<feature type="compositionally biased region" description="Polar residues" evidence="6">
    <location>
        <begin position="579"/>
        <end position="596"/>
    </location>
</feature>
<dbReference type="OrthoDB" id="1112565at2759"/>
<protein>
    <recommendedName>
        <fullName evidence="7">LIM zinc-binding domain-containing protein</fullName>
    </recommendedName>
</protein>
<feature type="compositionally biased region" description="Low complexity" evidence="6">
    <location>
        <begin position="549"/>
        <end position="560"/>
    </location>
</feature>
<feature type="compositionally biased region" description="Basic residues" evidence="6">
    <location>
        <begin position="973"/>
        <end position="987"/>
    </location>
</feature>